<comment type="caution">
    <text evidence="1">The sequence shown here is derived from an EMBL/GenBank/DDBJ whole genome shotgun (WGS) entry which is preliminary data.</text>
</comment>
<dbReference type="AlphaFoldDB" id="A0A645HQG7"/>
<proteinExistence type="predicted"/>
<protein>
    <submittedName>
        <fullName evidence="1">Uncharacterized protein</fullName>
    </submittedName>
</protein>
<dbReference type="EMBL" id="VSSQ01093557">
    <property type="protein sequence ID" value="MPN38374.1"/>
    <property type="molecule type" value="Genomic_DNA"/>
</dbReference>
<reference evidence="1" key="1">
    <citation type="submission" date="2019-08" db="EMBL/GenBank/DDBJ databases">
        <authorList>
            <person name="Kucharzyk K."/>
            <person name="Murdoch R.W."/>
            <person name="Higgins S."/>
            <person name="Loffler F."/>
        </authorList>
    </citation>
    <scope>NUCLEOTIDE SEQUENCE</scope>
</reference>
<evidence type="ECO:0000313" key="1">
    <source>
        <dbReference type="EMBL" id="MPN38374.1"/>
    </source>
</evidence>
<organism evidence="1">
    <name type="scientific">bioreactor metagenome</name>
    <dbReference type="NCBI Taxonomy" id="1076179"/>
    <lineage>
        <taxon>unclassified sequences</taxon>
        <taxon>metagenomes</taxon>
        <taxon>ecological metagenomes</taxon>
    </lineage>
</organism>
<name>A0A645HQG7_9ZZZZ</name>
<gene>
    <name evidence="1" type="ORF">SDC9_185898</name>
</gene>
<accession>A0A645HQG7</accession>
<sequence length="147" mass="16968">MYGPSYLSFEFALAYYSLIPEAVHSFTSATFEKKRTKQYLTPYGTYSYRDVPSEVYPLGLVLCNENGYGFQIATPEKALCDQLYKLSPVRNGNELEHLLFEDLRIDEQLFFGLNTESLLALSGRYHTHSHKLLQAYLRRRIRHGSGN</sequence>